<name>A0A2G1UNL2_9GAMM</name>
<dbReference type="RefSeq" id="WP_099613263.1">
    <property type="nucleotide sequence ID" value="NZ_KZ319368.1"/>
</dbReference>
<comment type="caution">
    <text evidence="2">The sequence shown here is derived from an EMBL/GenBank/DDBJ whole genome shotgun (WGS) entry which is preliminary data.</text>
</comment>
<evidence type="ECO:0000256" key="1">
    <source>
        <dbReference type="SAM" id="SignalP"/>
    </source>
</evidence>
<evidence type="ECO:0000313" key="2">
    <source>
        <dbReference type="EMBL" id="PHQ16097.1"/>
    </source>
</evidence>
<keyword evidence="3" id="KW-1185">Reference proteome</keyword>
<dbReference type="AlphaFoldDB" id="A0A2G1UNL2"/>
<dbReference type="EMBL" id="NTFH01000004">
    <property type="protein sequence ID" value="PHQ16097.1"/>
    <property type="molecule type" value="Genomic_DNA"/>
</dbReference>
<gene>
    <name evidence="2" type="ORF">CLH61_03125</name>
</gene>
<organism evidence="2 3">
    <name type="scientific">Marinobacter profundi</name>
    <dbReference type="NCBI Taxonomy" id="2666256"/>
    <lineage>
        <taxon>Bacteria</taxon>
        <taxon>Pseudomonadati</taxon>
        <taxon>Pseudomonadota</taxon>
        <taxon>Gammaproteobacteria</taxon>
        <taxon>Pseudomonadales</taxon>
        <taxon>Marinobacteraceae</taxon>
        <taxon>Marinobacter</taxon>
    </lineage>
</organism>
<proteinExistence type="predicted"/>
<dbReference type="Proteomes" id="UP000231409">
    <property type="component" value="Unassembled WGS sequence"/>
</dbReference>
<reference evidence="2 3" key="1">
    <citation type="submission" date="2017-09" db="EMBL/GenBank/DDBJ databases">
        <title>The draft genome sequences of Marinobacter sp. PWS21.</title>
        <authorList>
            <person name="Cao J."/>
        </authorList>
    </citation>
    <scope>NUCLEOTIDE SEQUENCE [LARGE SCALE GENOMIC DNA]</scope>
    <source>
        <strain evidence="2 3">PWS21</strain>
    </source>
</reference>
<evidence type="ECO:0000313" key="3">
    <source>
        <dbReference type="Proteomes" id="UP000231409"/>
    </source>
</evidence>
<keyword evidence="1" id="KW-0732">Signal</keyword>
<accession>A0A2G1UNL2</accession>
<feature type="signal peptide" evidence="1">
    <location>
        <begin position="1"/>
        <end position="30"/>
    </location>
</feature>
<sequence>MIVPPYNASGAVLATLLISATLALTGPAHATPGDVFRFTGEAREDGRELYRELHEVTGECLTGQWQPRFHQVTYVRPDSDEPFASKELDYTPGLLTPAVTFHQPDFAEKLLVRPGSGGENSTAGSTPDEVTIDWQPARGATQQFRVALEDSVVIDAGFDHLVRQNWAAITRDQPVRFRFLGPTRGEHYGFALKPAQPDIPRAEHVVSIEPTGLVTRLLVSPILLGYDGSGFLTDYVGLTNVRKNADTNYTAHIRYTHNGLPDCPLVP</sequence>
<feature type="chain" id="PRO_5013693001" evidence="1">
    <location>
        <begin position="31"/>
        <end position="267"/>
    </location>
</feature>
<protein>
    <submittedName>
        <fullName evidence="2">Uncharacterized protein</fullName>
    </submittedName>
</protein>